<evidence type="ECO:0000313" key="1">
    <source>
        <dbReference type="EMBL" id="SEL74625.1"/>
    </source>
</evidence>
<dbReference type="SUPFAM" id="SSF49464">
    <property type="entry name" value="Carboxypeptidase regulatory domain-like"/>
    <property type="match status" value="1"/>
</dbReference>
<dbReference type="InterPro" id="IPR037066">
    <property type="entry name" value="Plug_dom_sf"/>
</dbReference>
<dbReference type="InterPro" id="IPR008969">
    <property type="entry name" value="CarboxyPept-like_regulatory"/>
</dbReference>
<dbReference type="STRING" id="228957.SAMN04488008_10580"/>
<proteinExistence type="predicted"/>
<dbReference type="Proteomes" id="UP000198990">
    <property type="component" value="Unassembled WGS sequence"/>
</dbReference>
<dbReference type="EMBL" id="FNZN01000005">
    <property type="protein sequence ID" value="SEL74625.1"/>
    <property type="molecule type" value="Genomic_DNA"/>
</dbReference>
<reference evidence="2" key="1">
    <citation type="submission" date="2016-10" db="EMBL/GenBank/DDBJ databases">
        <authorList>
            <person name="Varghese N."/>
            <person name="Submissions S."/>
        </authorList>
    </citation>
    <scope>NUCLEOTIDE SEQUENCE [LARGE SCALE GENOMIC DNA]</scope>
    <source>
        <strain evidence="2">DSM 16471</strain>
    </source>
</reference>
<dbReference type="SUPFAM" id="SSF56935">
    <property type="entry name" value="Porins"/>
    <property type="match status" value="1"/>
</dbReference>
<dbReference type="InterPro" id="IPR011990">
    <property type="entry name" value="TPR-like_helical_dom_sf"/>
</dbReference>
<dbReference type="Gene3D" id="2.170.130.10">
    <property type="entry name" value="TonB-dependent receptor, plug domain"/>
    <property type="match status" value="1"/>
</dbReference>
<accession>A0A1H7SQA7</accession>
<gene>
    <name evidence="1" type="ORF">SAMN04488008_10580</name>
</gene>
<protein>
    <submittedName>
        <fullName evidence="1">Uncharacterized protein</fullName>
    </submittedName>
</protein>
<evidence type="ECO:0000313" key="2">
    <source>
        <dbReference type="Proteomes" id="UP000198990"/>
    </source>
</evidence>
<dbReference type="Gene3D" id="1.25.40.10">
    <property type="entry name" value="Tetratricopeptide repeat domain"/>
    <property type="match status" value="1"/>
</dbReference>
<sequence length="584" mass="66920">MKNLVFTLFCSFLINVGLAQNIKEVFGTISDDFGFLENVIVSVNDQDTRTVSDVKGNYRIAVEEGDVLRFEHLGKLPLEIKVEDVTRILNMTMFDDAEMLDEVTVNNKRLKTQDERAMEYATNPNIIKNAYGYLDKETAGYSMRILEEKDFGPHYTDIGTLMNGKFAGVMAHCNIYTGEVEVSVRVNNTSYGNNTAIYDVDGVIMYSLPCSLIDPSNIKKIAVIRGQGGSGLYGSNVMGGVVVINTKTGTFASVQKENLQRAKERNQKSIYTGDAIPIDAQQGLPTYLERYHQSLSETEALNIYANERDKYAASFYFVLDSYAYFKEKWNNDEFADSIIKKNYGLFENNPIALKSLAYMYQAHMEYEKAKDIYKEVFILRTEYAQSYYDLAESHIENKEYARAATIFTRYDYLKEQGLLNDEKGDFTQFMNVELNNLLGLKENDFLSLKEQSKLVSHESFKGTRIVFEWAESEAEFELQMVNPENRFFIWNHSLKDNCEQIKDEKSIGYATKEYLIGNTYRGDWQVNIKYFGNKSLTPTYLKVAIYHDYGTFSQRKETKVFKLALKNVNQQLFTVSNISGLVSN</sequence>
<dbReference type="AlphaFoldDB" id="A0A1H7SQA7"/>
<dbReference type="RefSeq" id="WP_177170965.1">
    <property type="nucleotide sequence ID" value="NZ_FNZN01000005.1"/>
</dbReference>
<keyword evidence="2" id="KW-1185">Reference proteome</keyword>
<organism evidence="1 2">
    <name type="scientific">Maribacter orientalis</name>
    <dbReference type="NCBI Taxonomy" id="228957"/>
    <lineage>
        <taxon>Bacteria</taxon>
        <taxon>Pseudomonadati</taxon>
        <taxon>Bacteroidota</taxon>
        <taxon>Flavobacteriia</taxon>
        <taxon>Flavobacteriales</taxon>
        <taxon>Flavobacteriaceae</taxon>
        <taxon>Maribacter</taxon>
    </lineage>
</organism>
<name>A0A1H7SQA7_9FLAO</name>